<dbReference type="Proteomes" id="UP001564626">
    <property type="component" value="Unassembled WGS sequence"/>
</dbReference>
<dbReference type="PANTHER" id="PTHR14969:SF62">
    <property type="entry name" value="DECAPRENYLPHOSPHORYL-5-PHOSPHORIBOSE PHOSPHATASE RV3807C-RELATED"/>
    <property type="match status" value="1"/>
</dbReference>
<keyword evidence="4" id="KW-0378">Hydrolase</keyword>
<evidence type="ECO:0000256" key="3">
    <source>
        <dbReference type="ARBA" id="ARBA00022692"/>
    </source>
</evidence>
<dbReference type="Pfam" id="PF01569">
    <property type="entry name" value="PAP2"/>
    <property type="match status" value="1"/>
</dbReference>
<evidence type="ECO:0000256" key="2">
    <source>
        <dbReference type="ARBA" id="ARBA00022475"/>
    </source>
</evidence>
<dbReference type="EMBL" id="JBGEHV010000056">
    <property type="protein sequence ID" value="MEY8042412.1"/>
    <property type="molecule type" value="Genomic_DNA"/>
</dbReference>
<comment type="subcellular location">
    <subcellularLocation>
        <location evidence="1">Cell membrane</location>
        <topology evidence="1">Multi-pass membrane protein</topology>
    </subcellularLocation>
</comment>
<dbReference type="Gene3D" id="1.20.144.10">
    <property type="entry name" value="Phosphatidic acid phosphatase type 2/haloperoxidase"/>
    <property type="match status" value="1"/>
</dbReference>
<keyword evidence="3 7" id="KW-0812">Transmembrane</keyword>
<evidence type="ECO:0000313" key="9">
    <source>
        <dbReference type="EMBL" id="MEY8042412.1"/>
    </source>
</evidence>
<evidence type="ECO:0000256" key="4">
    <source>
        <dbReference type="ARBA" id="ARBA00022801"/>
    </source>
</evidence>
<gene>
    <name evidence="9" type="ORF">AB8O55_23630</name>
</gene>
<dbReference type="InterPro" id="IPR000326">
    <property type="entry name" value="PAP2/HPO"/>
</dbReference>
<proteinExistence type="predicted"/>
<protein>
    <submittedName>
        <fullName evidence="9">Phosphatase PAP2 family protein</fullName>
    </submittedName>
</protein>
<keyword evidence="6 7" id="KW-0472">Membrane</keyword>
<dbReference type="CDD" id="cd01610">
    <property type="entry name" value="PAP2_like"/>
    <property type="match status" value="1"/>
</dbReference>
<name>A0ABV4CR37_9PSEU</name>
<evidence type="ECO:0000256" key="7">
    <source>
        <dbReference type="SAM" id="Phobius"/>
    </source>
</evidence>
<feature type="domain" description="Phosphatidic acid phosphatase type 2/haloperoxidase" evidence="8">
    <location>
        <begin position="64"/>
        <end position="178"/>
    </location>
</feature>
<evidence type="ECO:0000256" key="6">
    <source>
        <dbReference type="ARBA" id="ARBA00023136"/>
    </source>
</evidence>
<accession>A0ABV4CR37</accession>
<feature type="transmembrane region" description="Helical" evidence="7">
    <location>
        <begin position="33"/>
        <end position="54"/>
    </location>
</feature>
<dbReference type="InterPro" id="IPR036938">
    <property type="entry name" value="PAP2/HPO_sf"/>
</dbReference>
<keyword evidence="5 7" id="KW-1133">Transmembrane helix</keyword>
<reference evidence="9 10" key="1">
    <citation type="submission" date="2024-08" db="EMBL/GenBank/DDBJ databases">
        <title>Genome mining of Saccharopolyspora cebuensis PGLac3 from Nigerian medicinal plant.</title>
        <authorList>
            <person name="Ezeobiora C.E."/>
            <person name="Igbokwe N.H."/>
            <person name="Amin D.H."/>
            <person name="Mendie U.E."/>
        </authorList>
    </citation>
    <scope>NUCLEOTIDE SEQUENCE [LARGE SCALE GENOMIC DNA]</scope>
    <source>
        <strain evidence="9 10">PGLac3</strain>
    </source>
</reference>
<evidence type="ECO:0000259" key="8">
    <source>
        <dbReference type="SMART" id="SM00014"/>
    </source>
</evidence>
<evidence type="ECO:0000256" key="1">
    <source>
        <dbReference type="ARBA" id="ARBA00004651"/>
    </source>
</evidence>
<feature type="transmembrane region" description="Helical" evidence="7">
    <location>
        <begin position="163"/>
        <end position="185"/>
    </location>
</feature>
<sequence length="204" mass="21523">MATPVADVPGFSVDWYRTITDLAHASPEWVRTLAGVATEAVVIVLGLFVLADLWRNRRATPRAKAFAVAAPALTVLAYGISEFAKLAAEQDRPCRAVRGIAATISECPALGDFSLPSNHTTIATAAAVGLAISWRRIAALVLPLAPLEAFLRVYVGVHYPHDVLVGLVLGTTVVVFGTAVLHLLLVRRDAPLPHAGPAPTKPAS</sequence>
<organism evidence="9 10">
    <name type="scientific">Saccharopolyspora cebuensis</name>
    <dbReference type="NCBI Taxonomy" id="418759"/>
    <lineage>
        <taxon>Bacteria</taxon>
        <taxon>Bacillati</taxon>
        <taxon>Actinomycetota</taxon>
        <taxon>Actinomycetes</taxon>
        <taxon>Pseudonocardiales</taxon>
        <taxon>Pseudonocardiaceae</taxon>
        <taxon>Saccharopolyspora</taxon>
    </lineage>
</organism>
<dbReference type="SUPFAM" id="SSF48317">
    <property type="entry name" value="Acid phosphatase/Vanadium-dependent haloperoxidase"/>
    <property type="match status" value="1"/>
</dbReference>
<keyword evidence="2" id="KW-1003">Cell membrane</keyword>
<keyword evidence="10" id="KW-1185">Reference proteome</keyword>
<comment type="caution">
    <text evidence="9">The sequence shown here is derived from an EMBL/GenBank/DDBJ whole genome shotgun (WGS) entry which is preliminary data.</text>
</comment>
<dbReference type="PANTHER" id="PTHR14969">
    <property type="entry name" value="SPHINGOSINE-1-PHOSPHATE PHOSPHOHYDROLASE"/>
    <property type="match status" value="1"/>
</dbReference>
<evidence type="ECO:0000256" key="5">
    <source>
        <dbReference type="ARBA" id="ARBA00022989"/>
    </source>
</evidence>
<dbReference type="SMART" id="SM00014">
    <property type="entry name" value="acidPPc"/>
    <property type="match status" value="1"/>
</dbReference>
<evidence type="ECO:0000313" key="10">
    <source>
        <dbReference type="Proteomes" id="UP001564626"/>
    </source>
</evidence>
<dbReference type="RefSeq" id="WP_345356981.1">
    <property type="nucleotide sequence ID" value="NZ_BAABII010000003.1"/>
</dbReference>